<dbReference type="InterPro" id="IPR033121">
    <property type="entry name" value="PEPTIDASE_A1"/>
</dbReference>
<dbReference type="PRINTS" id="PR00792">
    <property type="entry name" value="PEPSIN"/>
</dbReference>
<comment type="caution">
    <text evidence="4">The sequence shown here is derived from an EMBL/GenBank/DDBJ whole genome shotgun (WGS) entry which is preliminary data.</text>
</comment>
<keyword evidence="2" id="KW-0732">Signal</keyword>
<name>A0ABR3ZKI8_9PEZI</name>
<dbReference type="PROSITE" id="PS51767">
    <property type="entry name" value="PEPTIDASE_A1"/>
    <property type="match status" value="1"/>
</dbReference>
<feature type="domain" description="Peptidase A1" evidence="3">
    <location>
        <begin position="60"/>
        <end position="408"/>
    </location>
</feature>
<evidence type="ECO:0000259" key="3">
    <source>
        <dbReference type="PROSITE" id="PS51767"/>
    </source>
</evidence>
<evidence type="ECO:0000256" key="2">
    <source>
        <dbReference type="SAM" id="SignalP"/>
    </source>
</evidence>
<dbReference type="InterPro" id="IPR021109">
    <property type="entry name" value="Peptidase_aspartic_dom_sf"/>
</dbReference>
<accession>A0ABR3ZKI8</accession>
<feature type="signal peptide" evidence="2">
    <location>
        <begin position="1"/>
        <end position="19"/>
    </location>
</feature>
<reference evidence="4 5" key="1">
    <citation type="journal article" date="2024" name="IMA Fungus">
        <title>IMA Genome - F19 : A genome assembly and annotation guide to empower mycologists, including annotated draft genome sequences of Ceratocystis pirilliformis, Diaporthe australafricana, Fusarium ophioides, Paecilomyces lecythidis, and Sporothrix stenoceras.</title>
        <authorList>
            <person name="Aylward J."/>
            <person name="Wilson A.M."/>
            <person name="Visagie C.M."/>
            <person name="Spraker J."/>
            <person name="Barnes I."/>
            <person name="Buitendag C."/>
            <person name="Ceriani C."/>
            <person name="Del Mar Angel L."/>
            <person name="du Plessis D."/>
            <person name="Fuchs T."/>
            <person name="Gasser K."/>
            <person name="Kramer D."/>
            <person name="Li W."/>
            <person name="Munsamy K."/>
            <person name="Piso A."/>
            <person name="Price J.L."/>
            <person name="Sonnekus B."/>
            <person name="Thomas C."/>
            <person name="van der Nest A."/>
            <person name="van Dijk A."/>
            <person name="van Heerden A."/>
            <person name="van Vuuren N."/>
            <person name="Yilmaz N."/>
            <person name="Duong T.A."/>
            <person name="van der Merwe N.A."/>
            <person name="Wingfield M.J."/>
            <person name="Wingfield B.D."/>
        </authorList>
    </citation>
    <scope>NUCLEOTIDE SEQUENCE [LARGE SCALE GENOMIC DNA]</scope>
    <source>
        <strain evidence="4 5">CMW 5346</strain>
    </source>
</reference>
<protein>
    <recommendedName>
        <fullName evidence="3">Peptidase A1 domain-containing protein</fullName>
    </recommendedName>
</protein>
<evidence type="ECO:0000256" key="1">
    <source>
        <dbReference type="ARBA" id="ARBA00007447"/>
    </source>
</evidence>
<dbReference type="SUPFAM" id="SSF50630">
    <property type="entry name" value="Acid proteases"/>
    <property type="match status" value="1"/>
</dbReference>
<dbReference type="Pfam" id="PF00026">
    <property type="entry name" value="Asp"/>
    <property type="match status" value="1"/>
</dbReference>
<dbReference type="PANTHER" id="PTHR47966">
    <property type="entry name" value="BETA-SITE APP-CLEAVING ENZYME, ISOFORM A-RELATED"/>
    <property type="match status" value="1"/>
</dbReference>
<evidence type="ECO:0000313" key="4">
    <source>
        <dbReference type="EMBL" id="KAL1900566.1"/>
    </source>
</evidence>
<dbReference type="PANTHER" id="PTHR47966:SF65">
    <property type="entry name" value="ASPARTIC-TYPE ENDOPEPTIDASE"/>
    <property type="match status" value="1"/>
</dbReference>
<dbReference type="Gene3D" id="2.40.70.10">
    <property type="entry name" value="Acid Proteases"/>
    <property type="match status" value="2"/>
</dbReference>
<evidence type="ECO:0000313" key="5">
    <source>
        <dbReference type="Proteomes" id="UP001583186"/>
    </source>
</evidence>
<sequence length="507" mass="52427">MPSFTSLALAASAATSVLAAGHASFPIQHRSVAGGNPRNLQKRAAGHDGALLANNSYTSYVIDLEIGTPSQLVSVSIDTGSSILWMNADCANAGNQPYCETMAQFNVDKSSSWRDLDQTSTISYGSGNASLVEGTDVVRIPANVDGTDMTIPKLQFGVASETYIVSAGILGVCFGEPEGLTTYPNIIDQLSLNNLTNGRVFSMALGNLTSTDAAGNGVIIFGGIDTKKFVGDLVPLPNLPEQKTDPYPMPRYWVTMESVTINGTDKVVPTNQATLNMTTTNTPITSPKLLANSSGPVIMDSGTSFMQLPSEFMKDIATAMGGSLFEGSAVVVDCAWQHSSGYLQFVFGESSGNHVIIDVPLAAIVLNDDGMCGLGIQPSDGDIMIMGDTLMRQAYYVFDQDNKYIYMAPFADCGSDEETLPQLSEGEFFSYTGACKTSAFAEETASIASAGAKATATTKGGSTTGATGAAATGTGGAGGGANTSAAGRSGTVSAVVLAAGLVAHLLI</sequence>
<feature type="chain" id="PRO_5046695934" description="Peptidase A1 domain-containing protein" evidence="2">
    <location>
        <begin position="20"/>
        <end position="507"/>
    </location>
</feature>
<organism evidence="4 5">
    <name type="scientific">Sporothrix stenoceras</name>
    <dbReference type="NCBI Taxonomy" id="5173"/>
    <lineage>
        <taxon>Eukaryota</taxon>
        <taxon>Fungi</taxon>
        <taxon>Dikarya</taxon>
        <taxon>Ascomycota</taxon>
        <taxon>Pezizomycotina</taxon>
        <taxon>Sordariomycetes</taxon>
        <taxon>Sordariomycetidae</taxon>
        <taxon>Ophiostomatales</taxon>
        <taxon>Ophiostomataceae</taxon>
        <taxon>Sporothrix</taxon>
    </lineage>
</organism>
<dbReference type="EMBL" id="JAWCUI010000009">
    <property type="protein sequence ID" value="KAL1900566.1"/>
    <property type="molecule type" value="Genomic_DNA"/>
</dbReference>
<dbReference type="InterPro" id="IPR001461">
    <property type="entry name" value="Aspartic_peptidase_A1"/>
</dbReference>
<gene>
    <name evidence="4" type="ORF">Sste5346_002289</name>
</gene>
<proteinExistence type="inferred from homology"/>
<keyword evidence="5" id="KW-1185">Reference proteome</keyword>
<dbReference type="Proteomes" id="UP001583186">
    <property type="component" value="Unassembled WGS sequence"/>
</dbReference>
<comment type="similarity">
    <text evidence="1">Belongs to the peptidase A1 family.</text>
</comment>